<gene>
    <name evidence="2" type="ORF">HYC85_031782</name>
</gene>
<keyword evidence="3" id="KW-1185">Reference proteome</keyword>
<evidence type="ECO:0000256" key="1">
    <source>
        <dbReference type="SAM" id="MobiDB-lite"/>
    </source>
</evidence>
<proteinExistence type="predicted"/>
<evidence type="ECO:0000313" key="3">
    <source>
        <dbReference type="Proteomes" id="UP000593564"/>
    </source>
</evidence>
<dbReference type="AlphaFoldDB" id="A0A7J7FRN8"/>
<reference evidence="3" key="1">
    <citation type="journal article" date="2020" name="Nat. Commun.">
        <title>Genome assembly of wild tea tree DASZ reveals pedigree and selection history of tea varieties.</title>
        <authorList>
            <person name="Zhang W."/>
            <person name="Zhang Y."/>
            <person name="Qiu H."/>
            <person name="Guo Y."/>
            <person name="Wan H."/>
            <person name="Zhang X."/>
            <person name="Scossa F."/>
            <person name="Alseekh S."/>
            <person name="Zhang Q."/>
            <person name="Wang P."/>
            <person name="Xu L."/>
            <person name="Schmidt M.H."/>
            <person name="Jia X."/>
            <person name="Li D."/>
            <person name="Zhu A."/>
            <person name="Guo F."/>
            <person name="Chen W."/>
            <person name="Ni D."/>
            <person name="Usadel B."/>
            <person name="Fernie A.R."/>
            <person name="Wen W."/>
        </authorList>
    </citation>
    <scope>NUCLEOTIDE SEQUENCE [LARGE SCALE GENOMIC DNA]</scope>
    <source>
        <strain evidence="3">cv. G240</strain>
    </source>
</reference>
<feature type="region of interest" description="Disordered" evidence="1">
    <location>
        <begin position="44"/>
        <end position="78"/>
    </location>
</feature>
<comment type="caution">
    <text evidence="2">The sequence shown here is derived from an EMBL/GenBank/DDBJ whole genome shotgun (WGS) entry which is preliminary data.</text>
</comment>
<dbReference type="Proteomes" id="UP000593564">
    <property type="component" value="Unassembled WGS sequence"/>
</dbReference>
<dbReference type="EMBL" id="JACBKZ010000015">
    <property type="protein sequence ID" value="KAF5930909.1"/>
    <property type="molecule type" value="Genomic_DNA"/>
</dbReference>
<evidence type="ECO:0000313" key="2">
    <source>
        <dbReference type="EMBL" id="KAF5930909.1"/>
    </source>
</evidence>
<accession>A0A7J7FRN8</accession>
<sequence length="78" mass="8408">MEINPRSQPKLIIPRRRPGQIKLRILGIIAKSALSVAAKAHKLVRRRREDGGGGPLSSTTTTPHATPSGYNSDDHSDG</sequence>
<organism evidence="2 3">
    <name type="scientific">Camellia sinensis</name>
    <name type="common">Tea plant</name>
    <name type="synonym">Thea sinensis</name>
    <dbReference type="NCBI Taxonomy" id="4442"/>
    <lineage>
        <taxon>Eukaryota</taxon>
        <taxon>Viridiplantae</taxon>
        <taxon>Streptophyta</taxon>
        <taxon>Embryophyta</taxon>
        <taxon>Tracheophyta</taxon>
        <taxon>Spermatophyta</taxon>
        <taxon>Magnoliopsida</taxon>
        <taxon>eudicotyledons</taxon>
        <taxon>Gunneridae</taxon>
        <taxon>Pentapetalae</taxon>
        <taxon>asterids</taxon>
        <taxon>Ericales</taxon>
        <taxon>Theaceae</taxon>
        <taxon>Camellia</taxon>
    </lineage>
</organism>
<reference evidence="2 3" key="2">
    <citation type="submission" date="2020-07" db="EMBL/GenBank/DDBJ databases">
        <title>Genome assembly of wild tea tree DASZ reveals pedigree and selection history of tea varieties.</title>
        <authorList>
            <person name="Zhang W."/>
        </authorList>
    </citation>
    <scope>NUCLEOTIDE SEQUENCE [LARGE SCALE GENOMIC DNA]</scope>
    <source>
        <strain evidence="3">cv. G240</strain>
        <tissue evidence="2">Leaf</tissue>
    </source>
</reference>
<protein>
    <submittedName>
        <fullName evidence="2">Uncharacterized protein</fullName>
    </submittedName>
</protein>
<name>A0A7J7FRN8_CAMSI</name>
<feature type="compositionally biased region" description="Low complexity" evidence="1">
    <location>
        <begin position="56"/>
        <end position="68"/>
    </location>
</feature>